<dbReference type="Proteomes" id="UP000015106">
    <property type="component" value="Chromosome 7"/>
</dbReference>
<reference evidence="2" key="1">
    <citation type="journal article" date="2013" name="Nature">
        <title>Draft genome of the wheat A-genome progenitor Triticum urartu.</title>
        <authorList>
            <person name="Ling H.Q."/>
            <person name="Zhao S."/>
            <person name="Liu D."/>
            <person name="Wang J."/>
            <person name="Sun H."/>
            <person name="Zhang C."/>
            <person name="Fan H."/>
            <person name="Li D."/>
            <person name="Dong L."/>
            <person name="Tao Y."/>
            <person name="Gao C."/>
            <person name="Wu H."/>
            <person name="Li Y."/>
            <person name="Cui Y."/>
            <person name="Guo X."/>
            <person name="Zheng S."/>
            <person name="Wang B."/>
            <person name="Yu K."/>
            <person name="Liang Q."/>
            <person name="Yang W."/>
            <person name="Lou X."/>
            <person name="Chen J."/>
            <person name="Feng M."/>
            <person name="Jian J."/>
            <person name="Zhang X."/>
            <person name="Luo G."/>
            <person name="Jiang Y."/>
            <person name="Liu J."/>
            <person name="Wang Z."/>
            <person name="Sha Y."/>
            <person name="Zhang B."/>
            <person name="Wu H."/>
            <person name="Tang D."/>
            <person name="Shen Q."/>
            <person name="Xue P."/>
            <person name="Zou S."/>
            <person name="Wang X."/>
            <person name="Liu X."/>
            <person name="Wang F."/>
            <person name="Yang Y."/>
            <person name="An X."/>
            <person name="Dong Z."/>
            <person name="Zhang K."/>
            <person name="Zhang X."/>
            <person name="Luo M.C."/>
            <person name="Dvorak J."/>
            <person name="Tong Y."/>
            <person name="Wang J."/>
            <person name="Yang H."/>
            <person name="Li Z."/>
            <person name="Wang D."/>
            <person name="Zhang A."/>
            <person name="Wang J."/>
        </authorList>
    </citation>
    <scope>NUCLEOTIDE SEQUENCE</scope>
    <source>
        <strain evidence="2">cv. G1812</strain>
    </source>
</reference>
<reference evidence="1" key="2">
    <citation type="submission" date="2018-03" db="EMBL/GenBank/DDBJ databases">
        <title>The Triticum urartu genome reveals the dynamic nature of wheat genome evolution.</title>
        <authorList>
            <person name="Ling H."/>
            <person name="Ma B."/>
            <person name="Shi X."/>
            <person name="Liu H."/>
            <person name="Dong L."/>
            <person name="Sun H."/>
            <person name="Cao Y."/>
            <person name="Gao Q."/>
            <person name="Zheng S."/>
            <person name="Li Y."/>
            <person name="Yu Y."/>
            <person name="Du H."/>
            <person name="Qi M."/>
            <person name="Li Y."/>
            <person name="Yu H."/>
            <person name="Cui Y."/>
            <person name="Wang N."/>
            <person name="Chen C."/>
            <person name="Wu H."/>
            <person name="Zhao Y."/>
            <person name="Zhang J."/>
            <person name="Li Y."/>
            <person name="Zhou W."/>
            <person name="Zhang B."/>
            <person name="Hu W."/>
            <person name="Eijk M."/>
            <person name="Tang J."/>
            <person name="Witsenboer H."/>
            <person name="Zhao S."/>
            <person name="Li Z."/>
            <person name="Zhang A."/>
            <person name="Wang D."/>
            <person name="Liang C."/>
        </authorList>
    </citation>
    <scope>NUCLEOTIDE SEQUENCE [LARGE SCALE GENOMIC DNA]</scope>
    <source>
        <strain evidence="1">cv. G1812</strain>
    </source>
</reference>
<dbReference type="PANTHER" id="PTHR48475:SF2">
    <property type="entry name" value="RIBONUCLEASE H"/>
    <property type="match status" value="1"/>
</dbReference>
<evidence type="ECO:0000313" key="2">
    <source>
        <dbReference type="Proteomes" id="UP000015106"/>
    </source>
</evidence>
<keyword evidence="2" id="KW-1185">Reference proteome</keyword>
<evidence type="ECO:0000313" key="1">
    <source>
        <dbReference type="EnsemblPlants" id="TuG1812G0700005195.01.T01"/>
    </source>
</evidence>
<name>A0A8R7R9R2_TRIUA</name>
<dbReference type="GO" id="GO:0003676">
    <property type="term" value="F:nucleic acid binding"/>
    <property type="evidence" value="ECO:0007669"/>
    <property type="project" value="InterPro"/>
</dbReference>
<dbReference type="Gene3D" id="3.30.420.10">
    <property type="entry name" value="Ribonuclease H-like superfamily/Ribonuclease H"/>
    <property type="match status" value="1"/>
</dbReference>
<dbReference type="PANTHER" id="PTHR48475">
    <property type="entry name" value="RIBONUCLEASE H"/>
    <property type="match status" value="1"/>
</dbReference>
<dbReference type="Gramene" id="TuG1812G0700005195.01.T01">
    <property type="protein sequence ID" value="TuG1812G0700005195.01.T01"/>
    <property type="gene ID" value="TuG1812G0700005195.01"/>
</dbReference>
<dbReference type="InterPro" id="IPR036397">
    <property type="entry name" value="RNaseH_sf"/>
</dbReference>
<organism evidence="1 2">
    <name type="scientific">Triticum urartu</name>
    <name type="common">Red wild einkorn</name>
    <name type="synonym">Crithodium urartu</name>
    <dbReference type="NCBI Taxonomy" id="4572"/>
    <lineage>
        <taxon>Eukaryota</taxon>
        <taxon>Viridiplantae</taxon>
        <taxon>Streptophyta</taxon>
        <taxon>Embryophyta</taxon>
        <taxon>Tracheophyta</taxon>
        <taxon>Spermatophyta</taxon>
        <taxon>Magnoliopsida</taxon>
        <taxon>Liliopsida</taxon>
        <taxon>Poales</taxon>
        <taxon>Poaceae</taxon>
        <taxon>BOP clade</taxon>
        <taxon>Pooideae</taxon>
        <taxon>Triticodae</taxon>
        <taxon>Triticeae</taxon>
        <taxon>Triticinae</taxon>
        <taxon>Triticum</taxon>
    </lineage>
</organism>
<dbReference type="EnsemblPlants" id="TuG1812G0700005195.01.T01">
    <property type="protein sequence ID" value="TuG1812G0700005195.01.T01"/>
    <property type="gene ID" value="TuG1812G0700005195.01"/>
</dbReference>
<protein>
    <submittedName>
        <fullName evidence="1">Uncharacterized protein</fullName>
    </submittedName>
</protein>
<dbReference type="AlphaFoldDB" id="A0A8R7R9R2"/>
<reference evidence="1" key="3">
    <citation type="submission" date="2022-06" db="UniProtKB">
        <authorList>
            <consortium name="EnsemblPlants"/>
        </authorList>
    </citation>
    <scope>IDENTIFICATION</scope>
</reference>
<sequence length="167" mass="19380">MVPLQRTPDCWVEDLPSVLWSINTTPNRSTGYTPFFMVYGAEAVLPSDILHDSPRVEAYVEANNEQARQDALDLLDEERDLAAARSAIYQQDMRRYHSLRVKTRTFQEGDLVLRLIQKKKDKLKPKWEGPFIIDQVLTGGAYRLRDASDNRLEPNPWNAARLRRFYA</sequence>
<proteinExistence type="predicted"/>
<accession>A0A8R7R9R2</accession>